<dbReference type="RefSeq" id="WP_394315650.1">
    <property type="nucleotide sequence ID" value="NZ_JBHGPK010000070.1"/>
</dbReference>
<comment type="caution">
    <text evidence="1">The sequence shown here is derived from an EMBL/GenBank/DDBJ whole genome shotgun (WGS) entry which is preliminary data.</text>
</comment>
<dbReference type="Proteomes" id="UP001595190">
    <property type="component" value="Unassembled WGS sequence"/>
</dbReference>
<evidence type="ECO:0008006" key="3">
    <source>
        <dbReference type="Google" id="ProtNLM"/>
    </source>
</evidence>
<name>A0ABV6ZSC6_9HYPH</name>
<organism evidence="1 2">
    <name type="scientific">Labrys neptuniae</name>
    <dbReference type="NCBI Taxonomy" id="376174"/>
    <lineage>
        <taxon>Bacteria</taxon>
        <taxon>Pseudomonadati</taxon>
        <taxon>Pseudomonadota</taxon>
        <taxon>Alphaproteobacteria</taxon>
        <taxon>Hyphomicrobiales</taxon>
        <taxon>Xanthobacteraceae</taxon>
        <taxon>Labrys</taxon>
    </lineage>
</organism>
<gene>
    <name evidence="1" type="ORF">ACETRX_36365</name>
</gene>
<reference evidence="1 2" key="1">
    <citation type="submission" date="2024-09" db="EMBL/GenBank/DDBJ databases">
        <title>Description of Labrys sedimenti sp. nov., isolated from a diclofenac-degrading enrichment culture, and genome-based reclassification of Labrys portucalensis as a later heterotypic synonym of Labrys neptuniae.</title>
        <authorList>
            <person name="Tancsics A."/>
            <person name="Csepanyi A."/>
        </authorList>
    </citation>
    <scope>NUCLEOTIDE SEQUENCE [LARGE SCALE GENOMIC DNA]</scope>
    <source>
        <strain evidence="1 2">LMG 23412</strain>
    </source>
</reference>
<protein>
    <recommendedName>
        <fullName evidence="3">SWIM-type domain-containing protein</fullName>
    </recommendedName>
</protein>
<dbReference type="EMBL" id="JBHGPK010000070">
    <property type="protein sequence ID" value="MFC2255075.1"/>
    <property type="molecule type" value="Genomic_DNA"/>
</dbReference>
<evidence type="ECO:0000313" key="1">
    <source>
        <dbReference type="EMBL" id="MFC2255075.1"/>
    </source>
</evidence>
<sequence length="157" mass="17635">MSKLHTQPANALVIPLPPPLSRNEVSAEPLVFWIRARDATGLHRLEVYDAEGEPLVHCDCTNGQKGRNCYHKGELIRGRYGSLINPKQDDLAVLGRLIDGAAAASLAREIAELERAEIDLRKRLVKFRIKYERLLRKQLKSLSNIHLPQDSHSIGES</sequence>
<evidence type="ECO:0000313" key="2">
    <source>
        <dbReference type="Proteomes" id="UP001595190"/>
    </source>
</evidence>
<accession>A0ABV6ZSC6</accession>
<proteinExistence type="predicted"/>